<keyword evidence="10 15" id="KW-0720">Serine protease</keyword>
<evidence type="ECO:0000256" key="11">
    <source>
        <dbReference type="ARBA" id="ARBA00022837"/>
    </source>
</evidence>
<dbReference type="RefSeq" id="XP_040776569.1">
    <property type="nucleotide sequence ID" value="XM_040917057.1"/>
</dbReference>
<feature type="active site" description="Charge relay system" evidence="15">
    <location>
        <position position="306"/>
    </location>
</feature>
<dbReference type="InterPro" id="IPR000209">
    <property type="entry name" value="Peptidase_S8/S53_dom"/>
</dbReference>
<dbReference type="EC" id="3.4.14.10" evidence="4"/>
<dbReference type="GO" id="GO:0005576">
    <property type="term" value="C:extracellular region"/>
    <property type="evidence" value="ECO:0007669"/>
    <property type="project" value="UniProtKB-SubCell"/>
</dbReference>
<dbReference type="GO" id="GO:0046872">
    <property type="term" value="F:metal ion binding"/>
    <property type="evidence" value="ECO:0007669"/>
    <property type="project" value="UniProtKB-UniRule"/>
</dbReference>
<proteinExistence type="predicted"/>
<keyword evidence="19" id="KW-1185">Reference proteome</keyword>
<dbReference type="FunFam" id="3.40.50.200:FF:000015">
    <property type="entry name" value="Tripeptidyl peptidase A"/>
    <property type="match status" value="1"/>
</dbReference>
<evidence type="ECO:0000256" key="1">
    <source>
        <dbReference type="ARBA" id="ARBA00001910"/>
    </source>
</evidence>
<dbReference type="CDD" id="cd11377">
    <property type="entry name" value="Pro-peptidase_S53"/>
    <property type="match status" value="1"/>
</dbReference>
<keyword evidence="11 15" id="KW-0106">Calcium</keyword>
<dbReference type="PANTHER" id="PTHR14218:SF10">
    <property type="entry name" value="PEPTIDASE S53 DOMAIN-CONTAINING PROTEIN"/>
    <property type="match status" value="1"/>
</dbReference>
<comment type="function">
    <text evidence="2">Secreted tripeptidyl-peptidase which degrades proteins at acidic pHs and is involved in virulence.</text>
</comment>
<dbReference type="AlphaFoldDB" id="A0A9P4Y323"/>
<comment type="caution">
    <text evidence="18">The sequence shown here is derived from an EMBL/GenBank/DDBJ whole genome shotgun (WGS) entry which is preliminary data.</text>
</comment>
<dbReference type="CDD" id="cd04056">
    <property type="entry name" value="Peptidases_S53"/>
    <property type="match status" value="1"/>
</dbReference>
<keyword evidence="7 15" id="KW-0479">Metal-binding</keyword>
<organism evidence="18 19">
    <name type="scientific">Cryphonectria parasitica (strain ATCC 38755 / EP155)</name>
    <dbReference type="NCBI Taxonomy" id="660469"/>
    <lineage>
        <taxon>Eukaryota</taxon>
        <taxon>Fungi</taxon>
        <taxon>Dikarya</taxon>
        <taxon>Ascomycota</taxon>
        <taxon>Pezizomycotina</taxon>
        <taxon>Sordariomycetes</taxon>
        <taxon>Sordariomycetidae</taxon>
        <taxon>Diaporthales</taxon>
        <taxon>Cryphonectriaceae</taxon>
        <taxon>Cryphonectria-Endothia species complex</taxon>
        <taxon>Cryphonectria</taxon>
    </lineage>
</organism>
<dbReference type="InterPro" id="IPR015366">
    <property type="entry name" value="S53_propep"/>
</dbReference>
<keyword evidence="14" id="KW-0325">Glycoprotein</keyword>
<evidence type="ECO:0000256" key="2">
    <source>
        <dbReference type="ARBA" id="ARBA00002451"/>
    </source>
</evidence>
<keyword evidence="5" id="KW-0964">Secreted</keyword>
<evidence type="ECO:0000259" key="17">
    <source>
        <dbReference type="PROSITE" id="PS51695"/>
    </source>
</evidence>
<evidence type="ECO:0000313" key="19">
    <source>
        <dbReference type="Proteomes" id="UP000803844"/>
    </source>
</evidence>
<keyword evidence="8 16" id="KW-0732">Signal</keyword>
<feature type="chain" id="PRO_5040504396" description="tripeptidyl-peptidase II" evidence="16">
    <location>
        <begin position="20"/>
        <end position="602"/>
    </location>
</feature>
<evidence type="ECO:0000256" key="4">
    <source>
        <dbReference type="ARBA" id="ARBA00012462"/>
    </source>
</evidence>
<feature type="signal peptide" evidence="16">
    <location>
        <begin position="1"/>
        <end position="19"/>
    </location>
</feature>
<feature type="binding site" evidence="15">
    <location>
        <position position="582"/>
    </location>
    <ligand>
        <name>Ca(2+)</name>
        <dbReference type="ChEBI" id="CHEBI:29108"/>
    </ligand>
</feature>
<comment type="subcellular location">
    <subcellularLocation>
        <location evidence="3">Secreted</location>
        <location evidence="3">Extracellular space</location>
    </subcellularLocation>
</comment>
<keyword evidence="9 15" id="KW-0378">Hydrolase</keyword>
<feature type="active site" description="Charge relay system" evidence="15">
    <location>
        <position position="310"/>
    </location>
</feature>
<feature type="domain" description="Peptidase S53" evidence="17">
    <location>
        <begin position="231"/>
        <end position="602"/>
    </location>
</feature>
<evidence type="ECO:0000256" key="3">
    <source>
        <dbReference type="ARBA" id="ARBA00004239"/>
    </source>
</evidence>
<protein>
    <recommendedName>
        <fullName evidence="4">tripeptidyl-peptidase II</fullName>
        <ecNumber evidence="4">3.4.14.10</ecNumber>
    </recommendedName>
</protein>
<dbReference type="Gene3D" id="3.40.50.200">
    <property type="entry name" value="Peptidase S8/S53 domain"/>
    <property type="match status" value="1"/>
</dbReference>
<feature type="binding site" evidence="15">
    <location>
        <position position="558"/>
    </location>
    <ligand>
        <name>Ca(2+)</name>
        <dbReference type="ChEBI" id="CHEBI:29108"/>
    </ligand>
</feature>
<dbReference type="PANTHER" id="PTHR14218">
    <property type="entry name" value="PROTEASE S8 TRIPEPTIDYL PEPTIDASE I CLN2"/>
    <property type="match status" value="1"/>
</dbReference>
<evidence type="ECO:0000256" key="15">
    <source>
        <dbReference type="PROSITE-ProRule" id="PRU01032"/>
    </source>
</evidence>
<evidence type="ECO:0000256" key="12">
    <source>
        <dbReference type="ARBA" id="ARBA00023026"/>
    </source>
</evidence>
<dbReference type="EMBL" id="MU032347">
    <property type="protein sequence ID" value="KAF3765608.1"/>
    <property type="molecule type" value="Genomic_DNA"/>
</dbReference>
<dbReference type="InterPro" id="IPR036852">
    <property type="entry name" value="Peptidase_S8/S53_dom_sf"/>
</dbReference>
<evidence type="ECO:0000256" key="10">
    <source>
        <dbReference type="ARBA" id="ARBA00022825"/>
    </source>
</evidence>
<feature type="binding site" evidence="15">
    <location>
        <position position="580"/>
    </location>
    <ligand>
        <name>Ca(2+)</name>
        <dbReference type="ChEBI" id="CHEBI:29108"/>
    </ligand>
</feature>
<comment type="cofactor">
    <cofactor evidence="15">
        <name>Ca(2+)</name>
        <dbReference type="ChEBI" id="CHEBI:29108"/>
    </cofactor>
    <text evidence="15">Binds 1 Ca(2+) ion per subunit.</text>
</comment>
<evidence type="ECO:0000256" key="7">
    <source>
        <dbReference type="ARBA" id="ARBA00022723"/>
    </source>
</evidence>
<dbReference type="OrthoDB" id="409122at2759"/>
<evidence type="ECO:0000256" key="13">
    <source>
        <dbReference type="ARBA" id="ARBA00023145"/>
    </source>
</evidence>
<evidence type="ECO:0000256" key="14">
    <source>
        <dbReference type="ARBA" id="ARBA00023180"/>
    </source>
</evidence>
<dbReference type="GO" id="GO:0006508">
    <property type="term" value="P:proteolysis"/>
    <property type="evidence" value="ECO:0007669"/>
    <property type="project" value="UniProtKB-KW"/>
</dbReference>
<dbReference type="InterPro" id="IPR030400">
    <property type="entry name" value="Sedolisin_dom"/>
</dbReference>
<sequence length="602" mass="63333">MGLVQRAAVLLALTSTALSFPTLSHVWSTSGSSQDVYTKAVVESLSSPPRGWVQDETRAVDKDAATIRLRMHLVHQDMDKFYETAMNIATPGHSMYGAHMSQKAIDGIIAPKDESGSMVMQWLESEGLVGSAKFSNRGDSVIVEASVAQIERLLDAEYSAFCKCGFLSGETVLRTLEFSLPTVLKGHVDMVQPTTFFGFRSYKSTISGVRPFDKSSVSSEDIDAVTGCASYVDPTCLANLYDFSDADTYTTGLFGIAGFLEQYAIASDLKTFLADYAVEGNTGESFTCVVVNDGECPTAASEAGDEANLDIQYARAITEDIPLNFYSTGGLGEWVGSGTNTNEPYVEFLDYLLDLDDSDLPNTLSISYGDDESTVPDDYATTACDLFSQLGARGVSILVASGDSGVGATGTCVSDGVKEFAVSFPASCPWVTTVGGTTGQSPESAWTDSGGGFSSLFGQPSYQAAAVDAWLTDDTTHDSVTAYFNASGRAYPDVSAQATDFVIVVDGRSELVDGTSCATPTFASVIQLVNSDRIANGKAGLGFLNPWLYTNASSALTDITSGSNSGCPGISGAGFDAVSGWDPVTGLGTPVFTSLLAVSSDT</sequence>
<dbReference type="Proteomes" id="UP000803844">
    <property type="component" value="Unassembled WGS sequence"/>
</dbReference>
<dbReference type="InterPro" id="IPR050819">
    <property type="entry name" value="Tripeptidyl-peptidase_I"/>
</dbReference>
<evidence type="ECO:0000256" key="6">
    <source>
        <dbReference type="ARBA" id="ARBA00022670"/>
    </source>
</evidence>
<reference evidence="18" key="1">
    <citation type="journal article" date="2020" name="Phytopathology">
        <title>Genome sequence of the chestnut blight fungus Cryphonectria parasitica EP155: A fundamental resource for an archetypical invasive plant pathogen.</title>
        <authorList>
            <person name="Crouch J.A."/>
            <person name="Dawe A."/>
            <person name="Aerts A."/>
            <person name="Barry K."/>
            <person name="Churchill A.C.L."/>
            <person name="Grimwood J."/>
            <person name="Hillman B."/>
            <person name="Milgroom M.G."/>
            <person name="Pangilinan J."/>
            <person name="Smith M."/>
            <person name="Salamov A."/>
            <person name="Schmutz J."/>
            <person name="Yadav J."/>
            <person name="Grigoriev I.V."/>
            <person name="Nuss D."/>
        </authorList>
    </citation>
    <scope>NUCLEOTIDE SEQUENCE</scope>
    <source>
        <strain evidence="18">EP155</strain>
    </source>
</reference>
<dbReference type="GO" id="GO:0008240">
    <property type="term" value="F:tripeptidyl-peptidase activity"/>
    <property type="evidence" value="ECO:0007669"/>
    <property type="project" value="UniProtKB-EC"/>
</dbReference>
<name>A0A9P4Y323_CRYP1</name>
<dbReference type="GeneID" id="63834186"/>
<dbReference type="Pfam" id="PF09286">
    <property type="entry name" value="Pro-kuma_activ"/>
    <property type="match status" value="1"/>
</dbReference>
<evidence type="ECO:0000256" key="5">
    <source>
        <dbReference type="ARBA" id="ARBA00022525"/>
    </source>
</evidence>
<dbReference type="SMART" id="SM00944">
    <property type="entry name" value="Pro-kuma_activ"/>
    <property type="match status" value="1"/>
</dbReference>
<feature type="binding site" evidence="15">
    <location>
        <position position="559"/>
    </location>
    <ligand>
        <name>Ca(2+)</name>
        <dbReference type="ChEBI" id="CHEBI:29108"/>
    </ligand>
</feature>
<keyword evidence="13" id="KW-0865">Zymogen</keyword>
<evidence type="ECO:0000256" key="8">
    <source>
        <dbReference type="ARBA" id="ARBA00022729"/>
    </source>
</evidence>
<accession>A0A9P4Y323</accession>
<dbReference type="SUPFAM" id="SSF52743">
    <property type="entry name" value="Subtilisin-like"/>
    <property type="match status" value="1"/>
</dbReference>
<gene>
    <name evidence="18" type="ORF">M406DRAFT_255789</name>
</gene>
<keyword evidence="6 15" id="KW-0645">Protease</keyword>
<evidence type="ECO:0000313" key="18">
    <source>
        <dbReference type="EMBL" id="KAF3765608.1"/>
    </source>
</evidence>
<dbReference type="SUPFAM" id="SSF54897">
    <property type="entry name" value="Protease propeptides/inhibitors"/>
    <property type="match status" value="1"/>
</dbReference>
<dbReference type="PROSITE" id="PS51695">
    <property type="entry name" value="SEDOLISIN"/>
    <property type="match status" value="1"/>
</dbReference>
<dbReference type="Pfam" id="PF00082">
    <property type="entry name" value="Peptidase_S8"/>
    <property type="match status" value="1"/>
</dbReference>
<dbReference type="GO" id="GO:0004252">
    <property type="term" value="F:serine-type endopeptidase activity"/>
    <property type="evidence" value="ECO:0007669"/>
    <property type="project" value="UniProtKB-UniRule"/>
</dbReference>
<evidence type="ECO:0000256" key="16">
    <source>
        <dbReference type="SAM" id="SignalP"/>
    </source>
</evidence>
<evidence type="ECO:0000256" key="9">
    <source>
        <dbReference type="ARBA" id="ARBA00022801"/>
    </source>
</evidence>
<keyword evidence="12" id="KW-0843">Virulence</keyword>
<feature type="active site" description="Charge relay system" evidence="15">
    <location>
        <position position="516"/>
    </location>
</feature>
<comment type="catalytic activity">
    <reaction evidence="1">
        <text>Release of an N-terminal tripeptide from a polypeptide.</text>
        <dbReference type="EC" id="3.4.14.10"/>
    </reaction>
</comment>